<comment type="caution">
    <text evidence="7">The sequence shown here is derived from an EMBL/GenBank/DDBJ whole genome shotgun (WGS) entry which is preliminary data.</text>
</comment>
<keyword evidence="8" id="KW-1185">Reference proteome</keyword>
<dbReference type="InterPro" id="IPR003339">
    <property type="entry name" value="ABC/ECF_trnsptr_transmembrane"/>
</dbReference>
<feature type="transmembrane region" description="Helical" evidence="6">
    <location>
        <begin position="16"/>
        <end position="47"/>
    </location>
</feature>
<evidence type="ECO:0000256" key="2">
    <source>
        <dbReference type="ARBA" id="ARBA00022475"/>
    </source>
</evidence>
<dbReference type="CDD" id="cd16914">
    <property type="entry name" value="EcfT"/>
    <property type="match status" value="1"/>
</dbReference>
<dbReference type="PANTHER" id="PTHR34857">
    <property type="entry name" value="SLL0384 PROTEIN"/>
    <property type="match status" value="1"/>
</dbReference>
<sequence length="237" mass="25808">MYADIRNTEYHPLVKFILIVVISGTAFTTTSYAVSLIPCVIFALLLCFMKNYRLGMGMLAASLLLCAAQALAESSPNEYVATLGQVLEAFRKILTMVMGAVIFYGTTETTDLIKALERIRIPRCVVVPLAVTLRFIPTIQSEFSAIRDAMNIRGIPIGAKGFLTHPLKQTEYMLVPLLMRSARIADELSASCITRGINSARAKTSYKSITVSARDYMLIAAGAAVCAAIVIIDSALR</sequence>
<protein>
    <submittedName>
        <fullName evidence="7">Energy-coupling factor transport system permease protein</fullName>
    </submittedName>
</protein>
<evidence type="ECO:0000313" key="8">
    <source>
        <dbReference type="Proteomes" id="UP000253034"/>
    </source>
</evidence>
<evidence type="ECO:0000256" key="6">
    <source>
        <dbReference type="SAM" id="Phobius"/>
    </source>
</evidence>
<dbReference type="Proteomes" id="UP000253034">
    <property type="component" value="Unassembled WGS sequence"/>
</dbReference>
<dbReference type="GO" id="GO:0005886">
    <property type="term" value="C:plasma membrane"/>
    <property type="evidence" value="ECO:0007669"/>
    <property type="project" value="UniProtKB-ARBA"/>
</dbReference>
<dbReference type="PANTHER" id="PTHR34857:SF2">
    <property type="entry name" value="SLL0384 PROTEIN"/>
    <property type="match status" value="1"/>
</dbReference>
<keyword evidence="2" id="KW-1003">Cell membrane</keyword>
<evidence type="ECO:0000256" key="3">
    <source>
        <dbReference type="ARBA" id="ARBA00022692"/>
    </source>
</evidence>
<name>A0A369BE05_9FIRM</name>
<proteinExistence type="predicted"/>
<evidence type="ECO:0000256" key="4">
    <source>
        <dbReference type="ARBA" id="ARBA00022989"/>
    </source>
</evidence>
<evidence type="ECO:0000256" key="5">
    <source>
        <dbReference type="ARBA" id="ARBA00023136"/>
    </source>
</evidence>
<organism evidence="7 8">
    <name type="scientific">Anaerobacterium chartisolvens</name>
    <dbReference type="NCBI Taxonomy" id="1297424"/>
    <lineage>
        <taxon>Bacteria</taxon>
        <taxon>Bacillati</taxon>
        <taxon>Bacillota</taxon>
        <taxon>Clostridia</taxon>
        <taxon>Eubacteriales</taxon>
        <taxon>Oscillospiraceae</taxon>
        <taxon>Anaerobacterium</taxon>
    </lineage>
</organism>
<keyword evidence="3 6" id="KW-0812">Transmembrane</keyword>
<accession>A0A369BE05</accession>
<feature type="transmembrane region" description="Helical" evidence="6">
    <location>
        <begin position="216"/>
        <end position="236"/>
    </location>
</feature>
<dbReference type="OrthoDB" id="3730291at2"/>
<dbReference type="RefSeq" id="WP_114296684.1">
    <property type="nucleotide sequence ID" value="NZ_QPJT01000004.1"/>
</dbReference>
<comment type="subcellular location">
    <subcellularLocation>
        <location evidence="1">Membrane</location>
        <topology evidence="1">Multi-pass membrane protein</topology>
    </subcellularLocation>
</comment>
<reference evidence="7 8" key="1">
    <citation type="submission" date="2018-07" db="EMBL/GenBank/DDBJ databases">
        <title>Genomic Encyclopedia of Type Strains, Phase IV (KMG-IV): sequencing the most valuable type-strain genomes for metagenomic binning, comparative biology and taxonomic classification.</title>
        <authorList>
            <person name="Goeker M."/>
        </authorList>
    </citation>
    <scope>NUCLEOTIDE SEQUENCE [LARGE SCALE GENOMIC DNA]</scope>
    <source>
        <strain evidence="7 8">DSM 27016</strain>
    </source>
</reference>
<dbReference type="Pfam" id="PF02361">
    <property type="entry name" value="CbiQ"/>
    <property type="match status" value="1"/>
</dbReference>
<evidence type="ECO:0000313" key="7">
    <source>
        <dbReference type="EMBL" id="RCX18838.1"/>
    </source>
</evidence>
<keyword evidence="5 6" id="KW-0472">Membrane</keyword>
<gene>
    <name evidence="7" type="ORF">DFR58_104107</name>
</gene>
<dbReference type="InterPro" id="IPR051611">
    <property type="entry name" value="ECF_transporter_component"/>
</dbReference>
<evidence type="ECO:0000256" key="1">
    <source>
        <dbReference type="ARBA" id="ARBA00004141"/>
    </source>
</evidence>
<keyword evidence="4 6" id="KW-1133">Transmembrane helix</keyword>
<dbReference type="EMBL" id="QPJT01000004">
    <property type="protein sequence ID" value="RCX18838.1"/>
    <property type="molecule type" value="Genomic_DNA"/>
</dbReference>
<dbReference type="AlphaFoldDB" id="A0A369BE05"/>